<name>A0A9P4MKI0_9PEZI</name>
<keyword evidence="3" id="KW-0812">Transmembrane</keyword>
<dbReference type="Proteomes" id="UP000799439">
    <property type="component" value="Unassembled WGS sequence"/>
</dbReference>
<evidence type="ECO:0000313" key="6">
    <source>
        <dbReference type="Proteomes" id="UP000799439"/>
    </source>
</evidence>
<sequence>MKSTVWRSLSLLLLFTWLRLCLAQDAATSSHLDTRYDDTNARSRDDSDQAFVTNDGDESVQNALKLLGRIQPPKLSLDRLSKHKGFLGSTITYAQEAFRLLFLNAPSQTEFTTDTASSRPAKLSSPLAKAVKLLEGAASNHHNPNALWLLAELNFHGNYSHPRNYSTAFSYYNRLADLNGNASAQHMLGFMYATGLGGAVEQDQARALLYHTFAAEQGDIKSQMTVAYRHHVGIGTPRNCNQAVKYYRQVAKKSVEFYKSGPPGGHVLIKNAYRIADETGGFYGEGASVVSAGANARTGGPGSDVYADITDVLEYLDLQSRKGDLRASFNLAKLYYDGTRGLDRDMRQAKALFMQIARMFWKQDGKTKADVSSSVEKLAPRAAGFLGRMFLRGEGTRQSYEKAQLWFKRGIAYGDVLSQYSMGVMYMHGLGVPQDPIKASNFLASAADSNMAVAQTDLGVLFLDQGQVAIARTYFELAIRSGHIEAYYYLAEISDQGLGRERSCGMAAAYYKIAAEMAEVVHSSFIEANEAYETGDSQKALVAWMMAAEQGFENAQANVAWLLDQTKPLYSIRALLSYAIPFVTQKAISATDATLSLIYYTRSARQQNLDSLIKAGDYHLLGLGTTPNSSHIEPSAASSDASTPSSSPPALLNPSPENAAACYQAAYESMRSAQAMWNLGWMHETGTGVEQDYHLAKRYYDLALETNKEAYLPVTLSLYKLRLRSWWNDISHGGVRGIGSDDAPKRKLSFWEFVARFLAANREMEEGQEGVGEAADLAAHGGAGLDDDEFEDRAGEQQRRQQARERGYEEGDDAAAGGEYLANEEMDEGILESLSIILLAGLLAGLVWWRQQRVQRGREEQGQVQGQGQVWPAPDDPDFAPWNAPGGVGH</sequence>
<dbReference type="InterPro" id="IPR006597">
    <property type="entry name" value="Sel1-like"/>
</dbReference>
<accession>A0A9P4MKI0</accession>
<dbReference type="OrthoDB" id="27934at2759"/>
<evidence type="ECO:0000256" key="2">
    <source>
        <dbReference type="SAM" id="MobiDB-lite"/>
    </source>
</evidence>
<protein>
    <submittedName>
        <fullName evidence="5">HCP-like protein</fullName>
    </submittedName>
</protein>
<keyword evidence="6" id="KW-1185">Reference proteome</keyword>
<comment type="similarity">
    <text evidence="1">Belongs to the sel-1 family.</text>
</comment>
<dbReference type="SMART" id="SM00671">
    <property type="entry name" value="SEL1"/>
    <property type="match status" value="9"/>
</dbReference>
<feature type="chain" id="PRO_5040324834" evidence="4">
    <location>
        <begin position="24"/>
        <end position="890"/>
    </location>
</feature>
<dbReference type="SUPFAM" id="SSF81901">
    <property type="entry name" value="HCP-like"/>
    <property type="match status" value="3"/>
</dbReference>
<dbReference type="InterPro" id="IPR011990">
    <property type="entry name" value="TPR-like_helical_dom_sf"/>
</dbReference>
<keyword evidence="4" id="KW-0732">Signal</keyword>
<dbReference type="InterPro" id="IPR050767">
    <property type="entry name" value="Sel1_AlgK"/>
</dbReference>
<reference evidence="5" key="1">
    <citation type="journal article" date="2020" name="Stud. Mycol.">
        <title>101 Dothideomycetes genomes: a test case for predicting lifestyles and emergence of pathogens.</title>
        <authorList>
            <person name="Haridas S."/>
            <person name="Albert R."/>
            <person name="Binder M."/>
            <person name="Bloem J."/>
            <person name="Labutti K."/>
            <person name="Salamov A."/>
            <person name="Andreopoulos B."/>
            <person name="Baker S."/>
            <person name="Barry K."/>
            <person name="Bills G."/>
            <person name="Bluhm B."/>
            <person name="Cannon C."/>
            <person name="Castanera R."/>
            <person name="Culley D."/>
            <person name="Daum C."/>
            <person name="Ezra D."/>
            <person name="Gonzalez J."/>
            <person name="Henrissat B."/>
            <person name="Kuo A."/>
            <person name="Liang C."/>
            <person name="Lipzen A."/>
            <person name="Lutzoni F."/>
            <person name="Magnuson J."/>
            <person name="Mondo S."/>
            <person name="Nolan M."/>
            <person name="Ohm R."/>
            <person name="Pangilinan J."/>
            <person name="Park H.-J."/>
            <person name="Ramirez L."/>
            <person name="Alfaro M."/>
            <person name="Sun H."/>
            <person name="Tritt A."/>
            <person name="Yoshinaga Y."/>
            <person name="Zwiers L.-H."/>
            <person name="Turgeon B."/>
            <person name="Goodwin S."/>
            <person name="Spatafora J."/>
            <person name="Crous P."/>
            <person name="Grigoriev I."/>
        </authorList>
    </citation>
    <scope>NUCLEOTIDE SEQUENCE</scope>
    <source>
        <strain evidence="5">CBS 260.36</strain>
    </source>
</reference>
<feature type="compositionally biased region" description="Low complexity" evidence="2">
    <location>
        <begin position="862"/>
        <end position="890"/>
    </location>
</feature>
<feature type="region of interest" description="Disordered" evidence="2">
    <location>
        <begin position="630"/>
        <end position="653"/>
    </location>
</feature>
<evidence type="ECO:0000256" key="3">
    <source>
        <dbReference type="SAM" id="Phobius"/>
    </source>
</evidence>
<keyword evidence="3" id="KW-1133">Transmembrane helix</keyword>
<proteinExistence type="inferred from homology"/>
<keyword evidence="3" id="KW-0472">Membrane</keyword>
<dbReference type="PANTHER" id="PTHR11102">
    <property type="entry name" value="SEL-1-LIKE PROTEIN"/>
    <property type="match status" value="1"/>
</dbReference>
<feature type="region of interest" description="Disordered" evidence="2">
    <location>
        <begin position="780"/>
        <end position="814"/>
    </location>
</feature>
<feature type="transmembrane region" description="Helical" evidence="3">
    <location>
        <begin position="830"/>
        <end position="849"/>
    </location>
</feature>
<dbReference type="PANTHER" id="PTHR11102:SF147">
    <property type="entry name" value="SEL1L ADAPTOR SUBUNIT OF ERAD E3 UBIQUITIN LIGASE"/>
    <property type="match status" value="1"/>
</dbReference>
<dbReference type="Pfam" id="PF08238">
    <property type="entry name" value="Sel1"/>
    <property type="match status" value="8"/>
</dbReference>
<dbReference type="EMBL" id="ML996089">
    <property type="protein sequence ID" value="KAF2150821.1"/>
    <property type="molecule type" value="Genomic_DNA"/>
</dbReference>
<evidence type="ECO:0000256" key="1">
    <source>
        <dbReference type="ARBA" id="ARBA00038101"/>
    </source>
</evidence>
<comment type="caution">
    <text evidence="5">The sequence shown here is derived from an EMBL/GenBank/DDBJ whole genome shotgun (WGS) entry which is preliminary data.</text>
</comment>
<feature type="compositionally biased region" description="Low complexity" evidence="2">
    <location>
        <begin position="633"/>
        <end position="653"/>
    </location>
</feature>
<feature type="region of interest" description="Disordered" evidence="2">
    <location>
        <begin position="859"/>
        <end position="890"/>
    </location>
</feature>
<organism evidence="5 6">
    <name type="scientific">Myriangium duriaei CBS 260.36</name>
    <dbReference type="NCBI Taxonomy" id="1168546"/>
    <lineage>
        <taxon>Eukaryota</taxon>
        <taxon>Fungi</taxon>
        <taxon>Dikarya</taxon>
        <taxon>Ascomycota</taxon>
        <taxon>Pezizomycotina</taxon>
        <taxon>Dothideomycetes</taxon>
        <taxon>Dothideomycetidae</taxon>
        <taxon>Myriangiales</taxon>
        <taxon>Myriangiaceae</taxon>
        <taxon>Myriangium</taxon>
    </lineage>
</organism>
<evidence type="ECO:0000256" key="4">
    <source>
        <dbReference type="SAM" id="SignalP"/>
    </source>
</evidence>
<dbReference type="AlphaFoldDB" id="A0A9P4MKI0"/>
<feature type="compositionally biased region" description="Basic and acidic residues" evidence="2">
    <location>
        <begin position="792"/>
        <end position="809"/>
    </location>
</feature>
<gene>
    <name evidence="5" type="ORF">K461DRAFT_280847</name>
</gene>
<dbReference type="Gene3D" id="1.25.40.10">
    <property type="entry name" value="Tetratricopeptide repeat domain"/>
    <property type="match status" value="3"/>
</dbReference>
<dbReference type="GO" id="GO:0005789">
    <property type="term" value="C:endoplasmic reticulum membrane"/>
    <property type="evidence" value="ECO:0007669"/>
    <property type="project" value="TreeGrafter"/>
</dbReference>
<evidence type="ECO:0000313" key="5">
    <source>
        <dbReference type="EMBL" id="KAF2150821.1"/>
    </source>
</evidence>
<feature type="signal peptide" evidence="4">
    <location>
        <begin position="1"/>
        <end position="23"/>
    </location>
</feature>
<dbReference type="GO" id="GO:0036503">
    <property type="term" value="P:ERAD pathway"/>
    <property type="evidence" value="ECO:0007669"/>
    <property type="project" value="TreeGrafter"/>
</dbReference>